<dbReference type="OMA" id="QYRIFLP"/>
<dbReference type="KEGG" id="pcy:PCYB_001520"/>
<dbReference type="GeneID" id="14695947"/>
<accession>K6UZI8</accession>
<feature type="transmembrane region" description="Helical" evidence="1">
    <location>
        <begin position="242"/>
        <end position="270"/>
    </location>
</feature>
<sequence>ASNFYKKHNEKNSQNGTLLDVRTSRLLFGGANVGKETKDNSLKGRIINILEKDGNEFSRHLNALIHDENFRNELNFLTHDSNVKRTLNALMRDDTSESLSSISSFEENFKRPLNELKRNVSEDSIFGDLGVYNSDESIDDISNDSLFSSGLDIVKNEKHFTKADAISEQKELDKLIREQNAKRVTESGIYGLLKQIDRKVESEMLNIMKSDFGYGYDNNKKCSTKCKSVYKKFLNDIKQYRIFLPFIITGAIAVVLIPHILFGCILGTTATCSASLFYLYIVSLFSSFSLGIYYQIKYEKCSKIIRRFLKYKKRPSLKRNPMSIYCFYRSLKFYVLI</sequence>
<keyword evidence="1" id="KW-0472">Membrane</keyword>
<name>K6UZI8_PLACD</name>
<reference evidence="2 3" key="1">
    <citation type="journal article" date="2012" name="Nat. Genet.">
        <title>Plasmodium cynomolgi genome sequences provide insight into Plasmodium vivax and the monkey malaria clade.</title>
        <authorList>
            <person name="Tachibana S."/>
            <person name="Sullivan S.A."/>
            <person name="Kawai S."/>
            <person name="Nakamura S."/>
            <person name="Kim H.R."/>
            <person name="Goto N."/>
            <person name="Arisue N."/>
            <person name="Palacpac N.M.Q."/>
            <person name="Honma H."/>
            <person name="Yagi M."/>
            <person name="Tougan T."/>
            <person name="Katakai Y."/>
            <person name="Kaneko O."/>
            <person name="Mita T."/>
            <person name="Kita K."/>
            <person name="Yasutomi Y."/>
            <person name="Sutton P.L."/>
            <person name="Shakhbatyan R."/>
            <person name="Horii T."/>
            <person name="Yasunaga T."/>
            <person name="Barnwell J.W."/>
            <person name="Escalante A.A."/>
            <person name="Carlton J.M."/>
            <person name="Tanabe K."/>
        </authorList>
    </citation>
    <scope>NUCLEOTIDE SEQUENCE [LARGE SCALE GENOMIC DNA]</scope>
    <source>
        <strain evidence="2 3">B</strain>
    </source>
</reference>
<evidence type="ECO:0000313" key="2">
    <source>
        <dbReference type="EMBL" id="GAB69404.1"/>
    </source>
</evidence>
<organism evidence="2 3">
    <name type="scientific">Plasmodium cynomolgi (strain B)</name>
    <dbReference type="NCBI Taxonomy" id="1120755"/>
    <lineage>
        <taxon>Eukaryota</taxon>
        <taxon>Sar</taxon>
        <taxon>Alveolata</taxon>
        <taxon>Apicomplexa</taxon>
        <taxon>Aconoidasida</taxon>
        <taxon>Haemosporida</taxon>
        <taxon>Plasmodiidae</taxon>
        <taxon>Plasmodium</taxon>
        <taxon>Plasmodium (Plasmodium)</taxon>
    </lineage>
</organism>
<gene>
    <name evidence="2" type="ORF">PCYB_001520</name>
</gene>
<feature type="transmembrane region" description="Helical" evidence="1">
    <location>
        <begin position="276"/>
        <end position="296"/>
    </location>
</feature>
<keyword evidence="1" id="KW-1133">Transmembrane helix</keyword>
<proteinExistence type="predicted"/>
<dbReference type="EMBL" id="DF157128">
    <property type="protein sequence ID" value="GAB69404.1"/>
    <property type="molecule type" value="Genomic_DNA"/>
</dbReference>
<evidence type="ECO:0000313" key="3">
    <source>
        <dbReference type="Proteomes" id="UP000006319"/>
    </source>
</evidence>
<dbReference type="AlphaFoldDB" id="K6UZI8"/>
<evidence type="ECO:0000256" key="1">
    <source>
        <dbReference type="SAM" id="Phobius"/>
    </source>
</evidence>
<keyword evidence="1" id="KW-0812">Transmembrane</keyword>
<feature type="non-terminal residue" evidence="2">
    <location>
        <position position="1"/>
    </location>
</feature>
<dbReference type="OrthoDB" id="383948at2759"/>
<keyword evidence="3" id="KW-1185">Reference proteome</keyword>
<protein>
    <submittedName>
        <fullName evidence="2">Pv-fam-d protein</fullName>
    </submittedName>
</protein>
<dbReference type="VEuPathDB" id="PlasmoDB:PCYB_001520"/>
<dbReference type="RefSeq" id="XP_004227622.1">
    <property type="nucleotide sequence ID" value="XM_004227574.1"/>
</dbReference>
<dbReference type="Proteomes" id="UP000006319">
    <property type="component" value="Unassembled WGS sequence"/>
</dbReference>